<dbReference type="Proteomes" id="UP000656367">
    <property type="component" value="Unassembled WGS sequence"/>
</dbReference>
<gene>
    <name evidence="2" type="ORF">GCM10009006_05380</name>
</gene>
<sequence>MVPEAIIYQAAAIITASGVAGLAIEARWTRNATLRHERQLNGTQHRKGVVELVNKHLRGKNED</sequence>
<reference evidence="2" key="2">
    <citation type="submission" date="2020-09" db="EMBL/GenBank/DDBJ databases">
        <authorList>
            <person name="Sun Q."/>
            <person name="Ohkuma M."/>
        </authorList>
    </citation>
    <scope>NUCLEOTIDE SEQUENCE</scope>
    <source>
        <strain evidence="2">JCM 15759</strain>
    </source>
</reference>
<feature type="transmembrane region" description="Helical" evidence="1">
    <location>
        <begin position="6"/>
        <end position="28"/>
    </location>
</feature>
<keyword evidence="1" id="KW-1133">Transmembrane helix</keyword>
<organism evidence="2 3">
    <name type="scientific">Haloarcula argentinensis</name>
    <dbReference type="NCBI Taxonomy" id="43776"/>
    <lineage>
        <taxon>Archaea</taxon>
        <taxon>Methanobacteriati</taxon>
        <taxon>Methanobacteriota</taxon>
        <taxon>Stenosarchaea group</taxon>
        <taxon>Halobacteria</taxon>
        <taxon>Halobacteriales</taxon>
        <taxon>Haloarculaceae</taxon>
        <taxon>Haloarcula</taxon>
    </lineage>
</organism>
<keyword evidence="1" id="KW-0472">Membrane</keyword>
<comment type="caution">
    <text evidence="2">The sequence shown here is derived from an EMBL/GenBank/DDBJ whole genome shotgun (WGS) entry which is preliminary data.</text>
</comment>
<reference evidence="2" key="1">
    <citation type="journal article" date="2014" name="Int. J. Syst. Evol. Microbiol.">
        <title>Complete genome sequence of Corynebacterium casei LMG S-19264T (=DSM 44701T), isolated from a smear-ripened cheese.</title>
        <authorList>
            <consortium name="US DOE Joint Genome Institute (JGI-PGF)"/>
            <person name="Walter F."/>
            <person name="Albersmeier A."/>
            <person name="Kalinowski J."/>
            <person name="Ruckert C."/>
        </authorList>
    </citation>
    <scope>NUCLEOTIDE SEQUENCE</scope>
    <source>
        <strain evidence="2">JCM 15759</strain>
    </source>
</reference>
<dbReference type="OrthoDB" id="222454at2157"/>
<evidence type="ECO:0000313" key="3">
    <source>
        <dbReference type="Proteomes" id="UP000656367"/>
    </source>
</evidence>
<keyword evidence="1" id="KW-0812">Transmembrane</keyword>
<evidence type="ECO:0000256" key="1">
    <source>
        <dbReference type="SAM" id="Phobius"/>
    </source>
</evidence>
<dbReference type="AlphaFoldDB" id="A0A830FQV1"/>
<dbReference type="RefSeq" id="WP_188851290.1">
    <property type="nucleotide sequence ID" value="NZ_BMON01000001.1"/>
</dbReference>
<proteinExistence type="predicted"/>
<accession>A0A830FQV1</accession>
<evidence type="ECO:0000313" key="2">
    <source>
        <dbReference type="EMBL" id="GGM26815.1"/>
    </source>
</evidence>
<name>A0A830FQV1_HALAR</name>
<dbReference type="EMBL" id="BMON01000001">
    <property type="protein sequence ID" value="GGM26815.1"/>
    <property type="molecule type" value="Genomic_DNA"/>
</dbReference>
<protein>
    <submittedName>
        <fullName evidence="2">Uncharacterized protein</fullName>
    </submittedName>
</protein>